<dbReference type="EMBL" id="BK016245">
    <property type="protein sequence ID" value="DAG04862.1"/>
    <property type="molecule type" value="Genomic_DNA"/>
</dbReference>
<reference evidence="1" key="1">
    <citation type="journal article" date="2021" name="Proc. Natl. Acad. Sci. U.S.A.">
        <title>A Catalog of Tens of Thousands of Viruses from Human Metagenomes Reveals Hidden Associations with Chronic Diseases.</title>
        <authorList>
            <person name="Tisza M.J."/>
            <person name="Buck C.B."/>
        </authorList>
    </citation>
    <scope>NUCLEOTIDE SEQUENCE</scope>
    <source>
        <strain evidence="1">CtGa111</strain>
    </source>
</reference>
<name>A0A8S5VDV9_9CAUD</name>
<organism evidence="1">
    <name type="scientific">Siphoviridae sp. ctGa111</name>
    <dbReference type="NCBI Taxonomy" id="2825413"/>
    <lineage>
        <taxon>Viruses</taxon>
        <taxon>Duplodnaviria</taxon>
        <taxon>Heunggongvirae</taxon>
        <taxon>Uroviricota</taxon>
        <taxon>Caudoviricetes</taxon>
    </lineage>
</organism>
<proteinExistence type="predicted"/>
<sequence length="101" mass="11584">MTNANNYDLSLNLLDGAYQSLANASKNLKLLREGTAFNQVLNNATHIIEPDELTHILDKFAEQHPDWEICLETDHGTVREKFKMDHVFYEGMGDMIVLDFE</sequence>
<accession>A0A8S5VDV9</accession>
<protein>
    <submittedName>
        <fullName evidence="1">Uncharacterized protein</fullName>
    </submittedName>
</protein>
<evidence type="ECO:0000313" key="1">
    <source>
        <dbReference type="EMBL" id="DAG04862.1"/>
    </source>
</evidence>